<evidence type="ECO:0000256" key="1">
    <source>
        <dbReference type="ARBA" id="ARBA00022618"/>
    </source>
</evidence>
<dbReference type="Gene3D" id="1.10.472.10">
    <property type="entry name" value="Cyclin-like"/>
    <property type="match status" value="2"/>
</dbReference>
<dbReference type="EMBL" id="BTSX01000001">
    <property type="protein sequence ID" value="GMS78308.1"/>
    <property type="molecule type" value="Genomic_DNA"/>
</dbReference>
<reference evidence="8" key="1">
    <citation type="submission" date="2023-10" db="EMBL/GenBank/DDBJ databases">
        <title>Genome assembly of Pristionchus species.</title>
        <authorList>
            <person name="Yoshida K."/>
            <person name="Sommer R.J."/>
        </authorList>
    </citation>
    <scope>NUCLEOTIDE SEQUENCE</scope>
    <source>
        <strain evidence="8">RS0144</strain>
    </source>
</reference>
<feature type="domain" description="Cyclin-like" evidence="6">
    <location>
        <begin position="183"/>
        <end position="269"/>
    </location>
</feature>
<dbReference type="Pfam" id="PF02984">
    <property type="entry name" value="Cyclin_C"/>
    <property type="match status" value="1"/>
</dbReference>
<dbReference type="GO" id="GO:0051301">
    <property type="term" value="P:cell division"/>
    <property type="evidence" value="ECO:0007669"/>
    <property type="project" value="UniProtKB-KW"/>
</dbReference>
<evidence type="ECO:0000313" key="9">
    <source>
        <dbReference type="Proteomes" id="UP001432027"/>
    </source>
</evidence>
<keyword evidence="2 4" id="KW-0195">Cyclin</keyword>
<dbReference type="InterPro" id="IPR039361">
    <property type="entry name" value="Cyclin"/>
</dbReference>
<keyword evidence="3" id="KW-0131">Cell cycle</keyword>
<dbReference type="Proteomes" id="UP001432027">
    <property type="component" value="Unassembled WGS sequence"/>
</dbReference>
<dbReference type="FunFam" id="1.10.472.10:FF:000001">
    <property type="entry name" value="G2/mitotic-specific cyclin"/>
    <property type="match status" value="1"/>
</dbReference>
<keyword evidence="9" id="KW-1185">Reference proteome</keyword>
<dbReference type="PANTHER" id="PTHR10177">
    <property type="entry name" value="CYCLINS"/>
    <property type="match status" value="1"/>
</dbReference>
<evidence type="ECO:0000259" key="6">
    <source>
        <dbReference type="SMART" id="SM00385"/>
    </source>
</evidence>
<dbReference type="PIRSF" id="PIRSF001771">
    <property type="entry name" value="Cyclin_A_B_D_E"/>
    <property type="match status" value="1"/>
</dbReference>
<dbReference type="InterPro" id="IPR036915">
    <property type="entry name" value="Cyclin-like_sf"/>
</dbReference>
<dbReference type="InterPro" id="IPR013763">
    <property type="entry name" value="Cyclin-like_dom"/>
</dbReference>
<evidence type="ECO:0000256" key="2">
    <source>
        <dbReference type="ARBA" id="ARBA00023127"/>
    </source>
</evidence>
<accession>A0AAV5S8R6</accession>
<name>A0AAV5S8R6_9BILA</name>
<dbReference type="SMART" id="SM01332">
    <property type="entry name" value="Cyclin_C"/>
    <property type="match status" value="1"/>
</dbReference>
<keyword evidence="1" id="KW-0132">Cell division</keyword>
<feature type="region of interest" description="Disordered" evidence="5">
    <location>
        <begin position="1"/>
        <end position="53"/>
    </location>
</feature>
<evidence type="ECO:0000259" key="7">
    <source>
        <dbReference type="SMART" id="SM01332"/>
    </source>
</evidence>
<dbReference type="Pfam" id="PF00134">
    <property type="entry name" value="Cyclin_N"/>
    <property type="match status" value="1"/>
</dbReference>
<evidence type="ECO:0000256" key="4">
    <source>
        <dbReference type="RuleBase" id="RU000383"/>
    </source>
</evidence>
<feature type="domain" description="Cyclin-like" evidence="6">
    <location>
        <begin position="282"/>
        <end position="364"/>
    </location>
</feature>
<evidence type="ECO:0000313" key="8">
    <source>
        <dbReference type="EMBL" id="GMS78308.1"/>
    </source>
</evidence>
<dbReference type="GO" id="GO:0044772">
    <property type="term" value="P:mitotic cell cycle phase transition"/>
    <property type="evidence" value="ECO:0007669"/>
    <property type="project" value="InterPro"/>
</dbReference>
<comment type="similarity">
    <text evidence="4">Belongs to the cyclin family.</text>
</comment>
<feature type="compositionally biased region" description="Low complexity" evidence="5">
    <location>
        <begin position="7"/>
        <end position="16"/>
    </location>
</feature>
<dbReference type="SUPFAM" id="SSF47954">
    <property type="entry name" value="Cyclin-like"/>
    <property type="match status" value="2"/>
</dbReference>
<dbReference type="InterPro" id="IPR004367">
    <property type="entry name" value="Cyclin_C-dom"/>
</dbReference>
<feature type="domain" description="Cyclin C-terminal" evidence="7">
    <location>
        <begin position="278"/>
        <end position="400"/>
    </location>
</feature>
<evidence type="ECO:0008006" key="10">
    <source>
        <dbReference type="Google" id="ProtNLM"/>
    </source>
</evidence>
<gene>
    <name evidence="8" type="ORF">PENTCL1PPCAC_483</name>
</gene>
<dbReference type="InterPro" id="IPR046965">
    <property type="entry name" value="Cyclin_A/B-like"/>
</dbReference>
<dbReference type="AlphaFoldDB" id="A0AAV5S8R6"/>
<sequence length="414" mass="46664">MMLRTRNANQAAGAGQDAPVKRAATKQLPLQEKATGAEITAVGEPAAKRRAPLSELREQLSGGLVLESTRKAQQGKQDFEEKKTRVRSNSATDYKFAAADKFAPLEDAIEEEESTAAAGDEQVFDPAPHYDFDAENTGNDFEVPCFAWDIFVYYRQREGAFKVGDYLAKHPKLSKDSRAVLVDWMIEIQETFELNHETLYLAVKLVDIFLQHSKKAVNRSELQLIACAAVFVASKYDERQPPLIDDFLYVSEDAFTKEQLETMELELLNTVAFDLGAPLSYSHVRRLAKACKVDMQTLTLARYVLETSLMYYEFVPASESKIAAGAFFLALKMTDPAAEWMPVMHKYSGYAAEEVEPWMWELNHMMYIRKEGAGVNAKLLTAFQKYSHEVFFKSAEVPLIADKYAIDRPLTCPN</sequence>
<organism evidence="8 9">
    <name type="scientific">Pristionchus entomophagus</name>
    <dbReference type="NCBI Taxonomy" id="358040"/>
    <lineage>
        <taxon>Eukaryota</taxon>
        <taxon>Metazoa</taxon>
        <taxon>Ecdysozoa</taxon>
        <taxon>Nematoda</taxon>
        <taxon>Chromadorea</taxon>
        <taxon>Rhabditida</taxon>
        <taxon>Rhabditina</taxon>
        <taxon>Diplogasteromorpha</taxon>
        <taxon>Diplogasteroidea</taxon>
        <taxon>Neodiplogasteridae</taxon>
        <taxon>Pristionchus</taxon>
    </lineage>
</organism>
<protein>
    <recommendedName>
        <fullName evidence="10">G2/mitotic-specific cyclin-B3</fullName>
    </recommendedName>
</protein>
<comment type="caution">
    <text evidence="8">The sequence shown here is derived from an EMBL/GenBank/DDBJ whole genome shotgun (WGS) entry which is preliminary data.</text>
</comment>
<dbReference type="SMART" id="SM00385">
    <property type="entry name" value="CYCLIN"/>
    <property type="match status" value="2"/>
</dbReference>
<dbReference type="InterPro" id="IPR006671">
    <property type="entry name" value="Cyclin_N"/>
</dbReference>
<evidence type="ECO:0000256" key="5">
    <source>
        <dbReference type="SAM" id="MobiDB-lite"/>
    </source>
</evidence>
<dbReference type="GO" id="GO:0016538">
    <property type="term" value="F:cyclin-dependent protein serine/threonine kinase regulator activity"/>
    <property type="evidence" value="ECO:0007669"/>
    <property type="project" value="InterPro"/>
</dbReference>
<proteinExistence type="inferred from homology"/>
<evidence type="ECO:0000256" key="3">
    <source>
        <dbReference type="ARBA" id="ARBA00023306"/>
    </source>
</evidence>